<dbReference type="SUPFAM" id="SSF49879">
    <property type="entry name" value="SMAD/FHA domain"/>
    <property type="match status" value="1"/>
</dbReference>
<dbReference type="PROSITE" id="PS50006">
    <property type="entry name" value="FHA_DOMAIN"/>
    <property type="match status" value="1"/>
</dbReference>
<dbReference type="InterPro" id="IPR025999">
    <property type="entry name" value="MCRS_N"/>
</dbReference>
<dbReference type="InterPro" id="IPR000253">
    <property type="entry name" value="FHA_dom"/>
</dbReference>
<evidence type="ECO:0000313" key="4">
    <source>
        <dbReference type="Proteomes" id="UP001620645"/>
    </source>
</evidence>
<dbReference type="Gene3D" id="2.60.200.20">
    <property type="match status" value="1"/>
</dbReference>
<evidence type="ECO:0000259" key="2">
    <source>
        <dbReference type="PROSITE" id="PS50006"/>
    </source>
</evidence>
<feature type="compositionally biased region" description="Basic and acidic residues" evidence="1">
    <location>
        <begin position="151"/>
        <end position="162"/>
    </location>
</feature>
<gene>
    <name evidence="3" type="ORF">niasHS_001523</name>
</gene>
<organism evidence="3 4">
    <name type="scientific">Heterodera schachtii</name>
    <name type="common">Sugarbeet cyst nematode worm</name>
    <name type="synonym">Tylenchus schachtii</name>
    <dbReference type="NCBI Taxonomy" id="97005"/>
    <lineage>
        <taxon>Eukaryota</taxon>
        <taxon>Metazoa</taxon>
        <taxon>Ecdysozoa</taxon>
        <taxon>Nematoda</taxon>
        <taxon>Chromadorea</taxon>
        <taxon>Rhabditida</taxon>
        <taxon>Tylenchina</taxon>
        <taxon>Tylenchomorpha</taxon>
        <taxon>Tylenchoidea</taxon>
        <taxon>Heteroderidae</taxon>
        <taxon>Heteroderinae</taxon>
        <taxon>Heterodera</taxon>
    </lineage>
</organism>
<dbReference type="AlphaFoldDB" id="A0ABD2KED7"/>
<proteinExistence type="predicted"/>
<dbReference type="InterPro" id="IPR008984">
    <property type="entry name" value="SMAD_FHA_dom_sf"/>
</dbReference>
<dbReference type="Pfam" id="PF00498">
    <property type="entry name" value="FHA"/>
    <property type="match status" value="1"/>
</dbReference>
<name>A0ABD2KED7_HETSC</name>
<dbReference type="PANTHER" id="PTHR13233:SF0">
    <property type="entry name" value="MICROSPHERULE PROTEIN 1"/>
    <property type="match status" value="1"/>
</dbReference>
<accession>A0ABD2KED7</accession>
<reference evidence="3 4" key="1">
    <citation type="submission" date="2024-10" db="EMBL/GenBank/DDBJ databases">
        <authorList>
            <person name="Kim D."/>
        </authorList>
    </citation>
    <scope>NUCLEOTIDE SEQUENCE [LARGE SCALE GENOMIC DNA]</scope>
    <source>
        <strain evidence="3">Taebaek</strain>
    </source>
</reference>
<dbReference type="PANTHER" id="PTHR13233">
    <property type="entry name" value="MICROSPHERULE PROTEIN 1"/>
    <property type="match status" value="1"/>
</dbReference>
<dbReference type="Proteomes" id="UP001620645">
    <property type="component" value="Unassembled WGS sequence"/>
</dbReference>
<feature type="domain" description="FHA" evidence="2">
    <location>
        <begin position="527"/>
        <end position="583"/>
    </location>
</feature>
<dbReference type="EMBL" id="JBICCN010000027">
    <property type="protein sequence ID" value="KAL3101063.1"/>
    <property type="molecule type" value="Genomic_DNA"/>
</dbReference>
<feature type="compositionally biased region" description="Polar residues" evidence="1">
    <location>
        <begin position="132"/>
        <end position="145"/>
    </location>
</feature>
<dbReference type="SMART" id="SM00240">
    <property type="entry name" value="FHA"/>
    <property type="match status" value="1"/>
</dbReference>
<dbReference type="InterPro" id="IPR037912">
    <property type="entry name" value="MCRS1"/>
</dbReference>
<dbReference type="Pfam" id="PF13325">
    <property type="entry name" value="MCRS_N"/>
    <property type="match status" value="1"/>
</dbReference>
<feature type="region of interest" description="Disordered" evidence="1">
    <location>
        <begin position="132"/>
        <end position="273"/>
    </location>
</feature>
<sequence length="628" mass="70856">MEYTESKDFPGSSFDNNEAIKNTTGEIKDVLITPELNLSQCTTTTASSSLSSADVEVSKILNGKSLSCEDVQKKTDHEQELEENMDTTKIVPVISSNLATSFHSLRQSEGNGRADEYMQTSLDIISSTSLQYNPQNIGHDQSADNTRVRRSTRDIKRPKFDDELVESVQIVQPKCTPRRRQFQEKANGNGTTAANSSEDDLRRKKATVKSETEFDGMVGPALSENPAVSPQEAPRKRKSTICSGKTGSKLRKVTTTAGKGGGNNAMTNDFPETNVQMPNGEGARVVPMCPSSVESLKRWNVEDDIALIAAVTHVSDLNVVHNQMKFSKRYSLAEIEERWYDMLYNEQTSTLTRKRMEQISKEKIRAIQSKIPFSHEEEHLIRQIPSNVQQHLLQLHIDQLLEQNQQIFHHSRTLKAVEEHWRELKNVRLLIDQTPQKEDTQEESLLERIYDLGSLVGIDPADLLPLDVEERQFARSALITERETNDWQNVFVGAITGVPTSLPNMSPNSMGILFGRTTTYDIRDDKVLIGRSTRNHAVPVDLSLDGPIAHVSRKQAFLKMTENGECVIRNLGRRPIYTNGVPLLENEAMVLPQNSLIEISQIKLKFIKNEHYQKELVQGRFFGNRKQQ</sequence>
<comment type="caution">
    <text evidence="3">The sequence shown here is derived from an EMBL/GenBank/DDBJ whole genome shotgun (WGS) entry which is preliminary data.</text>
</comment>
<evidence type="ECO:0000256" key="1">
    <source>
        <dbReference type="SAM" id="MobiDB-lite"/>
    </source>
</evidence>
<keyword evidence="4" id="KW-1185">Reference proteome</keyword>
<evidence type="ECO:0000313" key="3">
    <source>
        <dbReference type="EMBL" id="KAL3101063.1"/>
    </source>
</evidence>
<protein>
    <recommendedName>
        <fullName evidence="2">FHA domain-containing protein</fullName>
    </recommendedName>
</protein>
<feature type="compositionally biased region" description="Polar residues" evidence="1">
    <location>
        <begin position="184"/>
        <end position="196"/>
    </location>
</feature>